<protein>
    <recommendedName>
        <fullName evidence="3">F-box domain-containing protein</fullName>
    </recommendedName>
</protein>
<gene>
    <name evidence="1" type="ORF">M409DRAFT_48991</name>
</gene>
<dbReference type="Gene3D" id="3.80.10.10">
    <property type="entry name" value="Ribonuclease Inhibitor"/>
    <property type="match status" value="1"/>
</dbReference>
<dbReference type="RefSeq" id="XP_033675006.1">
    <property type="nucleotide sequence ID" value="XM_033811106.1"/>
</dbReference>
<keyword evidence="2" id="KW-1185">Reference proteome</keyword>
<dbReference type="InterPro" id="IPR032675">
    <property type="entry name" value="LRR_dom_sf"/>
</dbReference>
<dbReference type="SUPFAM" id="SSF81383">
    <property type="entry name" value="F-box domain"/>
    <property type="match status" value="1"/>
</dbReference>
<dbReference type="AlphaFoldDB" id="A0A6A6D401"/>
<accession>A0A6A6D401</accession>
<reference evidence="1" key="1">
    <citation type="journal article" date="2020" name="Stud. Mycol.">
        <title>101 Dothideomycetes genomes: a test case for predicting lifestyles and emergence of pathogens.</title>
        <authorList>
            <person name="Haridas S."/>
            <person name="Albert R."/>
            <person name="Binder M."/>
            <person name="Bloem J."/>
            <person name="Labutti K."/>
            <person name="Salamov A."/>
            <person name="Andreopoulos B."/>
            <person name="Baker S."/>
            <person name="Barry K."/>
            <person name="Bills G."/>
            <person name="Bluhm B."/>
            <person name="Cannon C."/>
            <person name="Castanera R."/>
            <person name="Culley D."/>
            <person name="Daum C."/>
            <person name="Ezra D."/>
            <person name="Gonzalez J."/>
            <person name="Henrissat B."/>
            <person name="Kuo A."/>
            <person name="Liang C."/>
            <person name="Lipzen A."/>
            <person name="Lutzoni F."/>
            <person name="Magnuson J."/>
            <person name="Mondo S."/>
            <person name="Nolan M."/>
            <person name="Ohm R."/>
            <person name="Pangilinan J."/>
            <person name="Park H.-J."/>
            <person name="Ramirez L."/>
            <person name="Alfaro M."/>
            <person name="Sun H."/>
            <person name="Tritt A."/>
            <person name="Yoshinaga Y."/>
            <person name="Zwiers L.-H."/>
            <person name="Turgeon B."/>
            <person name="Goodwin S."/>
            <person name="Spatafora J."/>
            <person name="Crous P."/>
            <person name="Grigoriev I."/>
        </authorList>
    </citation>
    <scope>NUCLEOTIDE SEQUENCE</scope>
    <source>
        <strain evidence="1">ATCC 36951</strain>
    </source>
</reference>
<sequence length="594" mass="66756">MPDTALLALPVEILQIVSGQLDSRGLSGFSRTCKTLRAAASSSLFCKITLRFVDIEKLEKDLDRWTDILDLNSSWKAVQRLEIHDAFDKPPLLGIPDLGDDPREPWRSYATNHCPQLTRENDQDFAKLATFIDRLPALMDMVWASSDQLPPCVLSVLEQEDRAHRLRLYLRKFCIRSLSVRPGVPIEVDSYERRLATSPVLYSLASRCSAYDSEGNANFNQEAIMTMAASLAPNLKELFLCKDLPGRFPAILAASNVARQRWHGNEMGEGKQSKQKSLTTLVIAGHSHVDELRVWHRKTDFAKLRTLKLYQDVPIEDLCWLTELRPFSEALEEIGLDFSHHEILDATNELEDFIDSLPPLRALRLVCASSEPGVLEVAFRRHGDSLRTLRLGETISDINDLSNIRDSCPNLRELAVTTTRSAGNADEIGRHRTIGALQHLRCLILTLHVHYRLDTVDDASIIRAALIDSAVDKSLAASIFGAVSASSTVGHGSLETLRLSVQIDQASFDHELEITCKMLARSWQCEKNPGDDAPKHSCFVAELGAEDREDYESAFGRRLDPEIEAVMRDLWPEQATGDWRHDWHSWALQDTAPH</sequence>
<dbReference type="GeneID" id="54564378"/>
<dbReference type="Proteomes" id="UP000799537">
    <property type="component" value="Unassembled WGS sequence"/>
</dbReference>
<dbReference type="EMBL" id="ML993579">
    <property type="protein sequence ID" value="KAF2174117.1"/>
    <property type="molecule type" value="Genomic_DNA"/>
</dbReference>
<evidence type="ECO:0000313" key="2">
    <source>
        <dbReference type="Proteomes" id="UP000799537"/>
    </source>
</evidence>
<proteinExistence type="predicted"/>
<evidence type="ECO:0008006" key="3">
    <source>
        <dbReference type="Google" id="ProtNLM"/>
    </source>
</evidence>
<dbReference type="OrthoDB" id="3945550at2759"/>
<name>A0A6A6D401_ZASCE</name>
<evidence type="ECO:0000313" key="1">
    <source>
        <dbReference type="EMBL" id="KAF2174117.1"/>
    </source>
</evidence>
<organism evidence="1 2">
    <name type="scientific">Zasmidium cellare ATCC 36951</name>
    <dbReference type="NCBI Taxonomy" id="1080233"/>
    <lineage>
        <taxon>Eukaryota</taxon>
        <taxon>Fungi</taxon>
        <taxon>Dikarya</taxon>
        <taxon>Ascomycota</taxon>
        <taxon>Pezizomycotina</taxon>
        <taxon>Dothideomycetes</taxon>
        <taxon>Dothideomycetidae</taxon>
        <taxon>Mycosphaerellales</taxon>
        <taxon>Mycosphaerellaceae</taxon>
        <taxon>Zasmidium</taxon>
    </lineage>
</organism>
<dbReference type="InterPro" id="IPR036047">
    <property type="entry name" value="F-box-like_dom_sf"/>
</dbReference>